<organism evidence="1 2">
    <name type="scientific">Arctium lappa</name>
    <name type="common">Greater burdock</name>
    <name type="synonym">Lappa major</name>
    <dbReference type="NCBI Taxonomy" id="4217"/>
    <lineage>
        <taxon>Eukaryota</taxon>
        <taxon>Viridiplantae</taxon>
        <taxon>Streptophyta</taxon>
        <taxon>Embryophyta</taxon>
        <taxon>Tracheophyta</taxon>
        <taxon>Spermatophyta</taxon>
        <taxon>Magnoliopsida</taxon>
        <taxon>eudicotyledons</taxon>
        <taxon>Gunneridae</taxon>
        <taxon>Pentapetalae</taxon>
        <taxon>asterids</taxon>
        <taxon>campanulids</taxon>
        <taxon>Asterales</taxon>
        <taxon>Asteraceae</taxon>
        <taxon>Carduoideae</taxon>
        <taxon>Cardueae</taxon>
        <taxon>Arctiinae</taxon>
        <taxon>Arctium</taxon>
    </lineage>
</organism>
<reference evidence="2" key="1">
    <citation type="journal article" date="2022" name="Mol. Ecol. Resour.">
        <title>The genomes of chicory, endive, great burdock and yacon provide insights into Asteraceae palaeo-polyploidization history and plant inulin production.</title>
        <authorList>
            <person name="Fan W."/>
            <person name="Wang S."/>
            <person name="Wang H."/>
            <person name="Wang A."/>
            <person name="Jiang F."/>
            <person name="Liu H."/>
            <person name="Zhao H."/>
            <person name="Xu D."/>
            <person name="Zhang Y."/>
        </authorList>
    </citation>
    <scope>NUCLEOTIDE SEQUENCE [LARGE SCALE GENOMIC DNA]</scope>
    <source>
        <strain evidence="2">cv. Niubang</strain>
    </source>
</reference>
<keyword evidence="2" id="KW-1185">Reference proteome</keyword>
<comment type="caution">
    <text evidence="1">The sequence shown here is derived from an EMBL/GenBank/DDBJ whole genome shotgun (WGS) entry which is preliminary data.</text>
</comment>
<dbReference type="Proteomes" id="UP001055879">
    <property type="component" value="Linkage Group LG09"/>
</dbReference>
<protein>
    <submittedName>
        <fullName evidence="1">Uncharacterized protein</fullName>
    </submittedName>
</protein>
<accession>A0ACB8ZVH9</accession>
<dbReference type="EMBL" id="CM042055">
    <property type="protein sequence ID" value="KAI3701689.1"/>
    <property type="molecule type" value="Genomic_DNA"/>
</dbReference>
<sequence length="238" mass="27544">MGDKIQDNNQELEEVLDTLSLTDFPTTQEDQHHRNPPSHTEEFFEFFRGDFDDFSQGKMMSNAEDIIFCGKLVPINEQHHHRKKPPQQKENHHHHRRQPYQPILCRRSESMSEVKTPPATGFVRTSRSLDYKKLHRNSSMSSEPAPEIKKSSSSSRWYVFLFGLVKVPPPEMDLRDMKNRRVRRTTSKTVVSESGDVVPVNRSDDDQQKCSWRVLGFLSCKSSASAAVTTPLRYMPKV</sequence>
<reference evidence="1 2" key="2">
    <citation type="journal article" date="2022" name="Mol. Ecol. Resour.">
        <title>The genomes of chicory, endive, great burdock and yacon provide insights into Asteraceae paleo-polyploidization history and plant inulin production.</title>
        <authorList>
            <person name="Fan W."/>
            <person name="Wang S."/>
            <person name="Wang H."/>
            <person name="Wang A."/>
            <person name="Jiang F."/>
            <person name="Liu H."/>
            <person name="Zhao H."/>
            <person name="Xu D."/>
            <person name="Zhang Y."/>
        </authorList>
    </citation>
    <scope>NUCLEOTIDE SEQUENCE [LARGE SCALE GENOMIC DNA]</scope>
    <source>
        <strain evidence="2">cv. Niubang</strain>
    </source>
</reference>
<evidence type="ECO:0000313" key="2">
    <source>
        <dbReference type="Proteomes" id="UP001055879"/>
    </source>
</evidence>
<gene>
    <name evidence="1" type="ORF">L6452_26949</name>
</gene>
<evidence type="ECO:0000313" key="1">
    <source>
        <dbReference type="EMBL" id="KAI3701689.1"/>
    </source>
</evidence>
<name>A0ACB8ZVH9_ARCLA</name>
<proteinExistence type="predicted"/>